<evidence type="ECO:0000313" key="2">
    <source>
        <dbReference type="EMBL" id="TGO59525.1"/>
    </source>
</evidence>
<evidence type="ECO:0000313" key="3">
    <source>
        <dbReference type="Proteomes" id="UP000297452"/>
    </source>
</evidence>
<organism evidence="2 3">
    <name type="scientific">Botryotinia narcissicola</name>
    <dbReference type="NCBI Taxonomy" id="278944"/>
    <lineage>
        <taxon>Eukaryota</taxon>
        <taxon>Fungi</taxon>
        <taxon>Dikarya</taxon>
        <taxon>Ascomycota</taxon>
        <taxon>Pezizomycotina</taxon>
        <taxon>Leotiomycetes</taxon>
        <taxon>Helotiales</taxon>
        <taxon>Sclerotiniaceae</taxon>
        <taxon>Botryotinia</taxon>
    </lineage>
</organism>
<reference evidence="2 3" key="1">
    <citation type="submission" date="2017-12" db="EMBL/GenBank/DDBJ databases">
        <title>Comparative genomics of Botrytis spp.</title>
        <authorList>
            <person name="Valero-Jimenez C.A."/>
            <person name="Tapia P."/>
            <person name="Veloso J."/>
            <person name="Silva-Moreno E."/>
            <person name="Staats M."/>
            <person name="Valdes J.H."/>
            <person name="Van Kan J.A.L."/>
        </authorList>
    </citation>
    <scope>NUCLEOTIDE SEQUENCE [LARGE SCALE GENOMIC DNA]</scope>
    <source>
        <strain evidence="2 3">MUCL2120</strain>
    </source>
</reference>
<proteinExistence type="predicted"/>
<dbReference type="OrthoDB" id="10533202at2759"/>
<feature type="region of interest" description="Disordered" evidence="1">
    <location>
        <begin position="33"/>
        <end position="101"/>
    </location>
</feature>
<sequence>MEEEKRCEIKNSMKIEKPNSGANQIILRGASSFTHSIEIGSGTDSQSEMSEEENDDDLFDFDAITDNENGEWEEEIDECGDEKEEEEEEEEDDDNDEFNDMEMNVDDYDEGVVRQLEGEMGVMISDEWKERFDNGIWGEPREAIAWIHNLPRWKDYWSKAYDRFEATMRTLIPNIPWALECDWVVHQGARLKAFFEEEEPAIFL</sequence>
<comment type="caution">
    <text evidence="2">The sequence shown here is derived from an EMBL/GenBank/DDBJ whole genome shotgun (WGS) entry which is preliminary data.</text>
</comment>
<accession>A0A4Z1IDV9</accession>
<gene>
    <name evidence="2" type="ORF">BOTNAR_0160g00010</name>
</gene>
<dbReference type="AlphaFoldDB" id="A0A4Z1IDV9"/>
<keyword evidence="3" id="KW-1185">Reference proteome</keyword>
<evidence type="ECO:0000256" key="1">
    <source>
        <dbReference type="SAM" id="MobiDB-lite"/>
    </source>
</evidence>
<dbReference type="Proteomes" id="UP000297452">
    <property type="component" value="Unassembled WGS sequence"/>
</dbReference>
<name>A0A4Z1IDV9_9HELO</name>
<feature type="compositionally biased region" description="Acidic residues" evidence="1">
    <location>
        <begin position="49"/>
        <end position="101"/>
    </location>
</feature>
<protein>
    <submittedName>
        <fullName evidence="2">Uncharacterized protein</fullName>
    </submittedName>
</protein>
<dbReference type="EMBL" id="PQXJ01000160">
    <property type="protein sequence ID" value="TGO59525.1"/>
    <property type="molecule type" value="Genomic_DNA"/>
</dbReference>